<reference evidence="8" key="1">
    <citation type="journal article" date="2023" name="Int. J. Syst. Evol. Microbiol.">
        <title>Mesoterricola silvestris gen. nov., sp. nov., Mesoterricola sediminis sp. nov., Geothrix oryzae sp. nov., Geothrix edaphica sp. nov., Geothrix rubra sp. nov., and Geothrix limicola sp. nov., six novel members of Acidobacteriota isolated from soils.</title>
        <authorList>
            <person name="Itoh H."/>
            <person name="Sugisawa Y."/>
            <person name="Mise K."/>
            <person name="Xu Z."/>
            <person name="Kuniyasu M."/>
            <person name="Ushijima N."/>
            <person name="Kawano K."/>
            <person name="Kobayashi E."/>
            <person name="Shiratori Y."/>
            <person name="Masuda Y."/>
            <person name="Senoo K."/>
        </authorList>
    </citation>
    <scope>NUCLEOTIDE SEQUENCE [LARGE SCALE GENOMIC DNA]</scope>
    <source>
        <strain evidence="8">W79</strain>
    </source>
</reference>
<dbReference type="Gene3D" id="3.40.50.300">
    <property type="entry name" value="P-loop containing nucleotide triphosphate hydrolases"/>
    <property type="match status" value="1"/>
</dbReference>
<dbReference type="PROSITE" id="PS00211">
    <property type="entry name" value="ABC_TRANSPORTER_1"/>
    <property type="match status" value="1"/>
</dbReference>
<dbReference type="GO" id="GO:0005524">
    <property type="term" value="F:ATP binding"/>
    <property type="evidence" value="ECO:0007669"/>
    <property type="project" value="UniProtKB-KW"/>
</dbReference>
<dbReference type="GO" id="GO:0016887">
    <property type="term" value="F:ATP hydrolysis activity"/>
    <property type="evidence" value="ECO:0007669"/>
    <property type="project" value="InterPro"/>
</dbReference>
<dbReference type="CDD" id="cd03214">
    <property type="entry name" value="ABC_Iron-Siderophores_B12_Hemin"/>
    <property type="match status" value="1"/>
</dbReference>
<keyword evidence="8" id="KW-1185">Reference proteome</keyword>
<dbReference type="InterPro" id="IPR003593">
    <property type="entry name" value="AAA+_ATPase"/>
</dbReference>
<keyword evidence="3" id="KW-0067">ATP-binding</keyword>
<dbReference type="Pfam" id="PF00005">
    <property type="entry name" value="ABC_tran"/>
    <property type="match status" value="1"/>
</dbReference>
<dbReference type="PANTHER" id="PTHR42794:SF1">
    <property type="entry name" value="HEMIN IMPORT ATP-BINDING PROTEIN HMUV"/>
    <property type="match status" value="1"/>
</dbReference>
<dbReference type="InterPro" id="IPR003439">
    <property type="entry name" value="ABC_transporter-like_ATP-bd"/>
</dbReference>
<evidence type="ECO:0000256" key="2">
    <source>
        <dbReference type="ARBA" id="ARBA00022741"/>
    </source>
</evidence>
<dbReference type="SUPFAM" id="SSF52540">
    <property type="entry name" value="P-loop containing nucleoside triphosphate hydrolases"/>
    <property type="match status" value="1"/>
</dbReference>
<keyword evidence="1" id="KW-0813">Transport</keyword>
<evidence type="ECO:0000313" key="7">
    <source>
        <dbReference type="EMBL" id="BDU70877.1"/>
    </source>
</evidence>
<evidence type="ECO:0000256" key="5">
    <source>
        <dbReference type="ARBA" id="ARBA00037066"/>
    </source>
</evidence>
<sequence>MLTPVLEAEGLTLGTRLRDVSFGLGAGRMVAVVGPNGAGKSTLLQVLAGLLHGHGRIRWQGRDLARIPFLERGRSLSWLGQESHAEFAFPVREVVAQGRHAWGDDGQGVEAALDALDIRHLEARPITELSGGERRRVFLARALATGAPLQLWDEPAANLDVRHALEVLRLARDLAGAGSTLLVSLHDLRTAFRFDEVMVLDQGRMVGFGPPEAILTPGLIGSVFRVKASPAQGLALELP</sequence>
<evidence type="ECO:0000256" key="1">
    <source>
        <dbReference type="ARBA" id="ARBA00022448"/>
    </source>
</evidence>
<protein>
    <submittedName>
        <fullName evidence="7">ABC transporter</fullName>
    </submittedName>
</protein>
<proteinExistence type="predicted"/>
<comment type="function">
    <text evidence="5">Part of the ABC transporter complex HmuTUV involved in hemin import. Responsible for energy coupling to the transport system.</text>
</comment>
<dbReference type="RefSeq" id="WP_316413778.1">
    <property type="nucleotide sequence ID" value="NZ_AP027080.1"/>
</dbReference>
<evidence type="ECO:0000259" key="6">
    <source>
        <dbReference type="PROSITE" id="PS50893"/>
    </source>
</evidence>
<accession>A0AA48GN54</accession>
<feature type="domain" description="ABC transporter" evidence="6">
    <location>
        <begin position="1"/>
        <end position="227"/>
    </location>
</feature>
<dbReference type="InterPro" id="IPR017871">
    <property type="entry name" value="ABC_transporter-like_CS"/>
</dbReference>
<dbReference type="SMART" id="SM00382">
    <property type="entry name" value="AAA"/>
    <property type="match status" value="1"/>
</dbReference>
<dbReference type="AlphaFoldDB" id="A0AA48GN54"/>
<keyword evidence="2" id="KW-0547">Nucleotide-binding</keyword>
<dbReference type="Proteomes" id="UP001238179">
    <property type="component" value="Chromosome"/>
</dbReference>
<evidence type="ECO:0000256" key="4">
    <source>
        <dbReference type="ARBA" id="ARBA00022967"/>
    </source>
</evidence>
<dbReference type="InterPro" id="IPR027417">
    <property type="entry name" value="P-loop_NTPase"/>
</dbReference>
<dbReference type="PANTHER" id="PTHR42794">
    <property type="entry name" value="HEMIN IMPORT ATP-BINDING PROTEIN HMUV"/>
    <property type="match status" value="1"/>
</dbReference>
<dbReference type="PROSITE" id="PS50893">
    <property type="entry name" value="ABC_TRANSPORTER_2"/>
    <property type="match status" value="1"/>
</dbReference>
<evidence type="ECO:0000256" key="3">
    <source>
        <dbReference type="ARBA" id="ARBA00022840"/>
    </source>
</evidence>
<keyword evidence="4" id="KW-1278">Translocase</keyword>
<gene>
    <name evidence="7" type="ORF">METEAL_00510</name>
</gene>
<dbReference type="EMBL" id="AP027080">
    <property type="protein sequence ID" value="BDU70877.1"/>
    <property type="molecule type" value="Genomic_DNA"/>
</dbReference>
<evidence type="ECO:0000313" key="8">
    <source>
        <dbReference type="Proteomes" id="UP001238179"/>
    </source>
</evidence>
<name>A0AA48GN54_9BACT</name>
<dbReference type="KEGG" id="msil:METEAL_00510"/>
<organism evidence="7 8">
    <name type="scientific">Mesoterricola silvestris</name>
    <dbReference type="NCBI Taxonomy" id="2927979"/>
    <lineage>
        <taxon>Bacteria</taxon>
        <taxon>Pseudomonadati</taxon>
        <taxon>Acidobacteriota</taxon>
        <taxon>Holophagae</taxon>
        <taxon>Holophagales</taxon>
        <taxon>Holophagaceae</taxon>
        <taxon>Mesoterricola</taxon>
    </lineage>
</organism>